<dbReference type="AlphaFoldDB" id="A0A1I3ING6"/>
<dbReference type="Proteomes" id="UP000199630">
    <property type="component" value="Unassembled WGS sequence"/>
</dbReference>
<accession>A0A1I3ING6</accession>
<reference evidence="2" key="1">
    <citation type="submission" date="2016-10" db="EMBL/GenBank/DDBJ databases">
        <authorList>
            <person name="Varghese N."/>
            <person name="Submissions S."/>
        </authorList>
    </citation>
    <scope>NUCLEOTIDE SEQUENCE [LARGE SCALE GENOMIC DNA]</scope>
    <source>
        <strain evidence="2">DSM 26471</strain>
    </source>
</reference>
<sequence>MAFTYRETQIVKGMLDRGDKQHDIASYFGVNGGRVAEVSTGKCDYPNAQPFPEAKLPPPGSYVGAKTVFEIKEVLLEARELIEEAGNPEGDGAVAIDAIDTAIEKLD</sequence>
<protein>
    <submittedName>
        <fullName evidence="1">Uncharacterized protein</fullName>
    </submittedName>
</protein>
<evidence type="ECO:0000313" key="1">
    <source>
        <dbReference type="EMBL" id="SFI49511.1"/>
    </source>
</evidence>
<proteinExistence type="predicted"/>
<dbReference type="OrthoDB" id="7869995at2"/>
<dbReference type="RefSeq" id="WP_090055506.1">
    <property type="nucleotide sequence ID" value="NZ_FORH01000001.1"/>
</dbReference>
<evidence type="ECO:0000313" key="2">
    <source>
        <dbReference type="Proteomes" id="UP000199630"/>
    </source>
</evidence>
<dbReference type="EMBL" id="FORH01000001">
    <property type="protein sequence ID" value="SFI49511.1"/>
    <property type="molecule type" value="Genomic_DNA"/>
</dbReference>
<name>A0A1I3ING6_9RHOB</name>
<gene>
    <name evidence="1" type="ORF">SAMN04487991_0081</name>
</gene>
<organism evidence="1 2">
    <name type="scientific">Celeribacter neptunius</name>
    <dbReference type="NCBI Taxonomy" id="588602"/>
    <lineage>
        <taxon>Bacteria</taxon>
        <taxon>Pseudomonadati</taxon>
        <taxon>Pseudomonadota</taxon>
        <taxon>Alphaproteobacteria</taxon>
        <taxon>Rhodobacterales</taxon>
        <taxon>Roseobacteraceae</taxon>
        <taxon>Celeribacter</taxon>
    </lineage>
</organism>
<keyword evidence="2" id="KW-1185">Reference proteome</keyword>